<dbReference type="PANTHER" id="PTHR37947">
    <property type="entry name" value="BLL2462 PROTEIN"/>
    <property type="match status" value="1"/>
</dbReference>
<evidence type="ECO:0000313" key="4">
    <source>
        <dbReference type="Proteomes" id="UP000315724"/>
    </source>
</evidence>
<dbReference type="InterPro" id="IPR029062">
    <property type="entry name" value="Class_I_gatase-like"/>
</dbReference>
<reference evidence="3 4" key="1">
    <citation type="submission" date="2019-02" db="EMBL/GenBank/DDBJ databases">
        <title>Deep-cultivation of Planctomycetes and their phenomic and genomic characterization uncovers novel biology.</title>
        <authorList>
            <person name="Wiegand S."/>
            <person name="Jogler M."/>
            <person name="Boedeker C."/>
            <person name="Pinto D."/>
            <person name="Vollmers J."/>
            <person name="Rivas-Marin E."/>
            <person name="Kohn T."/>
            <person name="Peeters S.H."/>
            <person name="Heuer A."/>
            <person name="Rast P."/>
            <person name="Oberbeckmann S."/>
            <person name="Bunk B."/>
            <person name="Jeske O."/>
            <person name="Meyerdierks A."/>
            <person name="Storesund J.E."/>
            <person name="Kallscheuer N."/>
            <person name="Luecker S."/>
            <person name="Lage O.M."/>
            <person name="Pohl T."/>
            <person name="Merkel B.J."/>
            <person name="Hornburger P."/>
            <person name="Mueller R.-W."/>
            <person name="Bruemmer F."/>
            <person name="Labrenz M."/>
            <person name="Spormann A.M."/>
            <person name="Op den Camp H."/>
            <person name="Overmann J."/>
            <person name="Amann R."/>
            <person name="Jetten M.S.M."/>
            <person name="Mascher T."/>
            <person name="Medema M.H."/>
            <person name="Devos D.P."/>
            <person name="Kaster A.-K."/>
            <person name="Ovreas L."/>
            <person name="Rohde M."/>
            <person name="Galperin M.Y."/>
            <person name="Jogler C."/>
        </authorList>
    </citation>
    <scope>NUCLEOTIDE SEQUENCE [LARGE SCALE GENOMIC DNA]</scope>
    <source>
        <strain evidence="3 4">Mal48</strain>
    </source>
</reference>
<dbReference type="PANTHER" id="PTHR37947:SF1">
    <property type="entry name" value="BLL2462 PROTEIN"/>
    <property type="match status" value="1"/>
</dbReference>
<keyword evidence="2" id="KW-0812">Transmembrane</keyword>
<feature type="transmembrane region" description="Helical" evidence="2">
    <location>
        <begin position="16"/>
        <end position="35"/>
    </location>
</feature>
<organism evidence="3 4">
    <name type="scientific">Thalassoglobus polymorphus</name>
    <dbReference type="NCBI Taxonomy" id="2527994"/>
    <lineage>
        <taxon>Bacteria</taxon>
        <taxon>Pseudomonadati</taxon>
        <taxon>Planctomycetota</taxon>
        <taxon>Planctomycetia</taxon>
        <taxon>Planctomycetales</taxon>
        <taxon>Planctomycetaceae</taxon>
        <taxon>Thalassoglobus</taxon>
    </lineage>
</organism>
<gene>
    <name evidence="3" type="ORF">Mal48_17650</name>
</gene>
<dbReference type="Gene3D" id="3.40.50.410">
    <property type="entry name" value="von Willebrand factor, type A domain"/>
    <property type="match status" value="1"/>
</dbReference>
<keyword evidence="4" id="KW-1185">Reference proteome</keyword>
<feature type="compositionally biased region" description="Basic and acidic residues" evidence="1">
    <location>
        <begin position="147"/>
        <end position="163"/>
    </location>
</feature>
<keyword evidence="2" id="KW-1133">Transmembrane helix</keyword>
<dbReference type="Gene3D" id="3.40.50.880">
    <property type="match status" value="1"/>
</dbReference>
<dbReference type="Proteomes" id="UP000315724">
    <property type="component" value="Chromosome"/>
</dbReference>
<dbReference type="SUPFAM" id="SSF52317">
    <property type="entry name" value="Class I glutamine amidotransferase-like"/>
    <property type="match status" value="1"/>
</dbReference>
<keyword evidence="2" id="KW-0472">Membrane</keyword>
<dbReference type="InterPro" id="IPR036465">
    <property type="entry name" value="vWFA_dom_sf"/>
</dbReference>
<feature type="region of interest" description="Disordered" evidence="1">
    <location>
        <begin position="137"/>
        <end position="163"/>
    </location>
</feature>
<dbReference type="EMBL" id="CP036267">
    <property type="protein sequence ID" value="QDT32518.1"/>
    <property type="molecule type" value="Genomic_DNA"/>
</dbReference>
<feature type="transmembrane region" description="Helical" evidence="2">
    <location>
        <begin position="47"/>
        <end position="67"/>
    </location>
</feature>
<dbReference type="KEGG" id="tpol:Mal48_17650"/>
<evidence type="ECO:0000256" key="2">
    <source>
        <dbReference type="SAM" id="Phobius"/>
    </source>
</evidence>
<evidence type="ECO:0000313" key="3">
    <source>
        <dbReference type="EMBL" id="QDT32518.1"/>
    </source>
</evidence>
<evidence type="ECO:0008006" key="5">
    <source>
        <dbReference type="Google" id="ProtNLM"/>
    </source>
</evidence>
<sequence>MYGDWKLVFQQLQSQSRWLTLSVACAVAIVLIAKLHEYERKLVSPTLGTSLLALRMFLILIIFLTLLEPVWTWSYDKETLGRVVVALDVSESMETRDQHAALSEKLRWAKSLGMFGKKGSKGDVDEWIRRLESKEEPEWISEEEEPNPQRREQRSQTRRKDIEASVETVADYSRLELAAKVLSASKESVLDQLSENAQTELAIFATDETRVDREIFNEILAGGEIKVQRGTSDLSQAVNTAIQSDSEIPLAGVVLISDGRDTSKLDQKKFQQRLSGLGVPVHTVLVGSEYRPRDLAISHLDVPETVFEDDSSIVKSIVHAYGFEDQEVTVFLEDIDSPDREPLKKIFTVEKTETEVAFNLDNLDLGRHRFRVRTEIKDRELRDDNNSREFSINVVDGTAHVLILEGEGRWEFRYLRAALSRDKRVTLDEVLFEQPFLGILDAPFFDSQLSQLPPVEGDATQFANYDCVIIGDVSPRHLTLAHWRNLERYVRDEGGTLVMTAGKRDFPLSYRGTIVNSLLPIENLRTIDLQGENQMLPPAQRGFHFSITPDGEQMAMFQLGDDWNQSRQIWSQLPGHTWGILGQAKGAATVYAAALNPGERPSLELERENALVVQHYVGNGQVLWLGVDSTWRWRFRVGDLYHHRFWGQLIRWAVGFKATAATEHVRLGLSRSVINEGEVTKIQARWNDRFLAQHPNLKSVAVIRSTDGTDFRKRVDLKAAENQPFMHEADVSDLLPGEYLVTLETPGIEWAKKSPETVLIVREELSEELTDVSAFRELLVEISEASGGRFFFLDEVAELPELFVGTQDVTSLREEIPLWSHWIVLAIFCCIAMTEWVVRKVNGLP</sequence>
<dbReference type="CDD" id="cd00198">
    <property type="entry name" value="vWFA"/>
    <property type="match status" value="1"/>
</dbReference>
<protein>
    <recommendedName>
        <fullName evidence="5">VWFA domain-containing protein</fullName>
    </recommendedName>
</protein>
<dbReference type="SUPFAM" id="SSF53300">
    <property type="entry name" value="vWA-like"/>
    <property type="match status" value="1"/>
</dbReference>
<accession>A0A517QLK5</accession>
<evidence type="ECO:0000256" key="1">
    <source>
        <dbReference type="SAM" id="MobiDB-lite"/>
    </source>
</evidence>
<dbReference type="AlphaFoldDB" id="A0A517QLK5"/>
<name>A0A517QLK5_9PLAN</name>
<proteinExistence type="predicted"/>